<dbReference type="PIRSF" id="PIRSF006648">
    <property type="entry name" value="DrrB"/>
    <property type="match status" value="1"/>
</dbReference>
<keyword evidence="3 6" id="KW-1133">Transmembrane helix</keyword>
<evidence type="ECO:0000256" key="2">
    <source>
        <dbReference type="ARBA" id="ARBA00022692"/>
    </source>
</evidence>
<protein>
    <recommendedName>
        <fullName evidence="6">Transport permease protein</fullName>
    </recommendedName>
</protein>
<evidence type="ECO:0000313" key="8">
    <source>
        <dbReference type="EMBL" id="GLK99949.1"/>
    </source>
</evidence>
<organism evidence="8 9">
    <name type="scientific">Dactylosporangium matsuzakiense</name>
    <dbReference type="NCBI Taxonomy" id="53360"/>
    <lineage>
        <taxon>Bacteria</taxon>
        <taxon>Bacillati</taxon>
        <taxon>Actinomycetota</taxon>
        <taxon>Actinomycetes</taxon>
        <taxon>Micromonosporales</taxon>
        <taxon>Micromonosporaceae</taxon>
        <taxon>Dactylosporangium</taxon>
    </lineage>
</organism>
<dbReference type="PANTHER" id="PTHR43229">
    <property type="entry name" value="NODULATION PROTEIN J"/>
    <property type="match status" value="1"/>
</dbReference>
<dbReference type="GO" id="GO:0046677">
    <property type="term" value="P:response to antibiotic"/>
    <property type="evidence" value="ECO:0007669"/>
    <property type="project" value="UniProtKB-KW"/>
</dbReference>
<evidence type="ECO:0000259" key="7">
    <source>
        <dbReference type="PROSITE" id="PS51012"/>
    </source>
</evidence>
<dbReference type="PANTHER" id="PTHR43229:SF2">
    <property type="entry name" value="NODULATION PROTEIN J"/>
    <property type="match status" value="1"/>
</dbReference>
<evidence type="ECO:0000256" key="5">
    <source>
        <dbReference type="ARBA" id="ARBA00023251"/>
    </source>
</evidence>
<evidence type="ECO:0000256" key="4">
    <source>
        <dbReference type="ARBA" id="ARBA00023136"/>
    </source>
</evidence>
<name>A0A9W6NJH8_9ACTN</name>
<keyword evidence="6" id="KW-0813">Transport</keyword>
<evidence type="ECO:0000313" key="9">
    <source>
        <dbReference type="Proteomes" id="UP001143480"/>
    </source>
</evidence>
<comment type="subcellular location">
    <subcellularLocation>
        <location evidence="6">Cell membrane</location>
        <topology evidence="6">Multi-pass membrane protein</topology>
    </subcellularLocation>
    <subcellularLocation>
        <location evidence="1">Membrane</location>
        <topology evidence="1">Multi-pass membrane protein</topology>
    </subcellularLocation>
</comment>
<dbReference type="AlphaFoldDB" id="A0A9W6NJH8"/>
<comment type="caution">
    <text evidence="6">Lacks conserved residue(s) required for the propagation of feature annotation.</text>
</comment>
<dbReference type="InterPro" id="IPR000412">
    <property type="entry name" value="ABC_2_transport"/>
</dbReference>
<gene>
    <name evidence="8" type="ORF">GCM10017581_016900</name>
</gene>
<dbReference type="InterPro" id="IPR047817">
    <property type="entry name" value="ABC2_TM_bact-type"/>
</dbReference>
<keyword evidence="6" id="KW-1003">Cell membrane</keyword>
<keyword evidence="5" id="KW-0046">Antibiotic resistance</keyword>
<comment type="caution">
    <text evidence="8">The sequence shown here is derived from an EMBL/GenBank/DDBJ whole genome shotgun (WGS) entry which is preliminary data.</text>
</comment>
<sequence length="265" mass="28804">MEPTGTAAQTRSLPLKFLRDTWLVFQRQMQLMLRNPVWLIVGIIQPLFYLLLFAPLLKPALGVQTNAEAYKLFVPGLLVLLAMFGSLFTGFGLIAELRAGVIERSRVTPVSRFALLVGRSLRDVVSLLFQGLLIVLIAVAFGLRANALDVLAAFGLMAVISLMLSAFSYAISLKLRSEDALAPLLNTITQPLLLTAGILLPLTFAPKWLKTVADWNPFSWAVDGVRALFDGNPGADSVWQAAVVIGALTLVTVTWAARAFAKGVR</sequence>
<evidence type="ECO:0000256" key="6">
    <source>
        <dbReference type="RuleBase" id="RU361157"/>
    </source>
</evidence>
<dbReference type="GO" id="GO:0140359">
    <property type="term" value="F:ABC-type transporter activity"/>
    <property type="evidence" value="ECO:0007669"/>
    <property type="project" value="InterPro"/>
</dbReference>
<proteinExistence type="inferred from homology"/>
<feature type="transmembrane region" description="Helical" evidence="6">
    <location>
        <begin position="124"/>
        <end position="144"/>
    </location>
</feature>
<dbReference type="EMBL" id="BSFP01000006">
    <property type="protein sequence ID" value="GLK99949.1"/>
    <property type="molecule type" value="Genomic_DNA"/>
</dbReference>
<feature type="domain" description="ABC transmembrane type-2" evidence="7">
    <location>
        <begin position="37"/>
        <end position="263"/>
    </location>
</feature>
<comment type="similarity">
    <text evidence="6">Belongs to the ABC-2 integral membrane protein family.</text>
</comment>
<feature type="transmembrane region" description="Helical" evidence="6">
    <location>
        <begin position="150"/>
        <end position="171"/>
    </location>
</feature>
<dbReference type="RefSeq" id="WP_246656032.1">
    <property type="nucleotide sequence ID" value="NZ_BAAAXA010000001.1"/>
</dbReference>
<dbReference type="InterPro" id="IPR051784">
    <property type="entry name" value="Nod_factor_ABC_transporter"/>
</dbReference>
<keyword evidence="4 6" id="KW-0472">Membrane</keyword>
<evidence type="ECO:0000256" key="1">
    <source>
        <dbReference type="ARBA" id="ARBA00004141"/>
    </source>
</evidence>
<reference evidence="8" key="2">
    <citation type="submission" date="2023-01" db="EMBL/GenBank/DDBJ databases">
        <authorList>
            <person name="Sun Q."/>
            <person name="Evtushenko L."/>
        </authorList>
    </citation>
    <scope>NUCLEOTIDE SEQUENCE</scope>
    <source>
        <strain evidence="8">VKM Ac-1321</strain>
    </source>
</reference>
<keyword evidence="9" id="KW-1185">Reference proteome</keyword>
<accession>A0A9W6NJH8</accession>
<keyword evidence="2 6" id="KW-0812">Transmembrane</keyword>
<feature type="transmembrane region" description="Helical" evidence="6">
    <location>
        <begin position="77"/>
        <end position="97"/>
    </location>
</feature>
<evidence type="ECO:0000256" key="3">
    <source>
        <dbReference type="ARBA" id="ARBA00022989"/>
    </source>
</evidence>
<dbReference type="InterPro" id="IPR013525">
    <property type="entry name" value="ABC2_TM"/>
</dbReference>
<dbReference type="GO" id="GO:0043190">
    <property type="term" value="C:ATP-binding cassette (ABC) transporter complex"/>
    <property type="evidence" value="ECO:0007669"/>
    <property type="project" value="InterPro"/>
</dbReference>
<dbReference type="Proteomes" id="UP001143480">
    <property type="component" value="Unassembled WGS sequence"/>
</dbReference>
<feature type="transmembrane region" description="Helical" evidence="6">
    <location>
        <begin position="37"/>
        <end position="57"/>
    </location>
</feature>
<reference evidence="8" key="1">
    <citation type="journal article" date="2014" name="Int. J. Syst. Evol. Microbiol.">
        <title>Complete genome sequence of Corynebacterium casei LMG S-19264T (=DSM 44701T), isolated from a smear-ripened cheese.</title>
        <authorList>
            <consortium name="US DOE Joint Genome Institute (JGI-PGF)"/>
            <person name="Walter F."/>
            <person name="Albersmeier A."/>
            <person name="Kalinowski J."/>
            <person name="Ruckert C."/>
        </authorList>
    </citation>
    <scope>NUCLEOTIDE SEQUENCE</scope>
    <source>
        <strain evidence="8">VKM Ac-1321</strain>
    </source>
</reference>
<feature type="transmembrane region" description="Helical" evidence="6">
    <location>
        <begin position="238"/>
        <end position="261"/>
    </location>
</feature>
<dbReference type="PROSITE" id="PS51012">
    <property type="entry name" value="ABC_TM2"/>
    <property type="match status" value="1"/>
</dbReference>
<dbReference type="Pfam" id="PF01061">
    <property type="entry name" value="ABC2_membrane"/>
    <property type="match status" value="1"/>
</dbReference>